<reference evidence="1 2" key="1">
    <citation type="submission" date="2019-07" db="EMBL/GenBank/DDBJ databases">
        <title>De Novo Assembly of kiwifruit Actinidia rufa.</title>
        <authorList>
            <person name="Sugita-Konishi S."/>
            <person name="Sato K."/>
            <person name="Mori E."/>
            <person name="Abe Y."/>
            <person name="Kisaki G."/>
            <person name="Hamano K."/>
            <person name="Suezawa K."/>
            <person name="Otani M."/>
            <person name="Fukuda T."/>
            <person name="Manabe T."/>
            <person name="Gomi K."/>
            <person name="Tabuchi M."/>
            <person name="Akimitsu K."/>
            <person name="Kataoka I."/>
        </authorList>
    </citation>
    <scope>NUCLEOTIDE SEQUENCE [LARGE SCALE GENOMIC DNA]</scope>
    <source>
        <strain evidence="2">cv. Fuchu</strain>
    </source>
</reference>
<comment type="caution">
    <text evidence="1">The sequence shown here is derived from an EMBL/GenBank/DDBJ whole genome shotgun (WGS) entry which is preliminary data.</text>
</comment>
<protein>
    <submittedName>
        <fullName evidence="1">RNA binding (RRM/RBD/RNP motifs) family protein</fullName>
    </submittedName>
</protein>
<dbReference type="OrthoDB" id="1923159at2759"/>
<accession>A0A7J0EDN4</accession>
<dbReference type="EMBL" id="BJWL01000003">
    <property type="protein sequence ID" value="GFY84588.1"/>
    <property type="molecule type" value="Genomic_DNA"/>
</dbReference>
<dbReference type="Proteomes" id="UP000585474">
    <property type="component" value="Unassembled WGS sequence"/>
</dbReference>
<sequence length="819" mass="91901">MSDRNEKDPTRICPPYPCRVEWVRWPTLSPTSLVQQCPTGTRKIRHGSTPVSCHVLSTRVWRPKVLSPCKKDCNSSNCVCVWCWHHIMDMAEKDETEGRCPACRTPYDKEKIVAMEANCQRVVSAKKEQKSKPQKPKLKKPESIVWNCEVLPCMVERNTDSFSKDEEAAVHTRNRVHQIVGATHNMQRLSGNMLPPPIDDPFNSSRVGTDKAAQRDITHSTVNSNGLLTCSHSSKDKDGRIKTPNRTFVDIVGGSSSGPEKDGSVAEERKILNLCSDFSSVTMDEGNHLETQYSNSMLCKVSSLGHLSIGLARDKDFQGYFQPFRESSKFSVLGGADFTSSDPCIVKGQSCLMSDSEKQVWPGSCSDVREDLLCFDDQRLKGSDSLSQESSVLASSYPIRISDCSNGHVKQRKDSRSLSDYDLEHSTVHNHVDEASISFTYVNSVPIDGYSERKFQCFTESDRNFRSRSEREFQSFTESDRNFRSCSERKFQSFAESDRNFRSCKLFSNEEMVEQLRRLDDDNITNDGDSSALNVVESSINIKYLFLLLSVTPVMVQGSAKCKPSIGGYEMQIWALLNVGMPCRHSTLGCPYHVFGSSLEFCIELPLMILLSRAQSSTPPGFSVPSREPSPGFSACERTNQVFSAASGSNLVKTSSLANNQFYARSAGNMNNAHNFDFMDPAVLAVGRGKSTNMLNNLGFEARSTSTQQPTIYEDEAKLWHLMQQSGSYHQDAKYSLMFSQENQSANQERGFSGHNGNGFSAMNDTYGYSSMLIDQHSRPTTLTHFLVHSCLSRNTEMGTFQMDIAQVWTRLKFREMRE</sequence>
<evidence type="ECO:0000313" key="2">
    <source>
        <dbReference type="Proteomes" id="UP000585474"/>
    </source>
</evidence>
<dbReference type="AlphaFoldDB" id="A0A7J0EDN4"/>
<gene>
    <name evidence="1" type="ORF">Acr_03g0013620</name>
</gene>
<dbReference type="InterPro" id="IPR013083">
    <property type="entry name" value="Znf_RING/FYVE/PHD"/>
</dbReference>
<dbReference type="Gene3D" id="3.30.40.10">
    <property type="entry name" value="Zinc/RING finger domain, C3HC4 (zinc finger)"/>
    <property type="match status" value="1"/>
</dbReference>
<dbReference type="PANTHER" id="PTHR12603:SF41">
    <property type="entry name" value="NUCLEIC ACID BINDING NABP DOMAIN-CONTAINING PROTEIN"/>
    <property type="match status" value="1"/>
</dbReference>
<name>A0A7J0EDN4_9ERIC</name>
<dbReference type="GO" id="GO:0004842">
    <property type="term" value="F:ubiquitin-protein transferase activity"/>
    <property type="evidence" value="ECO:0007669"/>
    <property type="project" value="InterPro"/>
</dbReference>
<dbReference type="InterPro" id="IPR039780">
    <property type="entry name" value="Mot2"/>
</dbReference>
<dbReference type="PANTHER" id="PTHR12603">
    <property type="entry name" value="CCR4-NOT TRANSCRIPTION COMPLEX RELATED"/>
    <property type="match status" value="1"/>
</dbReference>
<evidence type="ECO:0000313" key="1">
    <source>
        <dbReference type="EMBL" id="GFY84588.1"/>
    </source>
</evidence>
<dbReference type="GO" id="GO:0030014">
    <property type="term" value="C:CCR4-NOT complex"/>
    <property type="evidence" value="ECO:0007669"/>
    <property type="project" value="InterPro"/>
</dbReference>
<organism evidence="1 2">
    <name type="scientific">Actinidia rufa</name>
    <dbReference type="NCBI Taxonomy" id="165716"/>
    <lineage>
        <taxon>Eukaryota</taxon>
        <taxon>Viridiplantae</taxon>
        <taxon>Streptophyta</taxon>
        <taxon>Embryophyta</taxon>
        <taxon>Tracheophyta</taxon>
        <taxon>Spermatophyta</taxon>
        <taxon>Magnoliopsida</taxon>
        <taxon>eudicotyledons</taxon>
        <taxon>Gunneridae</taxon>
        <taxon>Pentapetalae</taxon>
        <taxon>asterids</taxon>
        <taxon>Ericales</taxon>
        <taxon>Actinidiaceae</taxon>
        <taxon>Actinidia</taxon>
    </lineage>
</organism>
<dbReference type="GO" id="GO:0016567">
    <property type="term" value="P:protein ubiquitination"/>
    <property type="evidence" value="ECO:0007669"/>
    <property type="project" value="TreeGrafter"/>
</dbReference>
<keyword evidence="2" id="KW-1185">Reference proteome</keyword>
<proteinExistence type="predicted"/>